<sequence length="495" mass="56398">MLRVAFIYLVLVLVRLYFALAPSYIHPDEHFQGPEVIVGQFLGWPSFKTWEFTSEHPIRSIFPLWIVYGPPLVIFKLIAKGIGHSPSPTAVFYTLRTYMFLLSFVLEDWALHELLPVKRERVVALLLVASSYVTWTYQVHTFSNSIETLIVLWCLVLLRRLIDNTQKTQTKHCATLAALCVLGIFNRITFPAFLLSAGLETALLFFSKPWRLYVALFTGVLCTLVAIELDTAFYTNHRLRLRDKLRGAVFTPYNNLLYNMDPSNLAHHGLHPLWQHFTVNLIQLLGPAVPLIALSSRKDMLFRSGIGGIVLLSCFRHQEPRFLLPAVPLLLASIKLPTSKVRVFVAAWAVFNTLASIIFGIFHQGGVVPAQSWISKQANVTEAIWWKTYSPPRWLLGEENLKIITKDLMGSSNSMEKIYSELPCQTNDTKTLLIIPSSRESVVRETFSNVSLKPEWHFSRHIGLDDLDFEQGVWTGLRQIIDDRGLTVLHLSRQC</sequence>
<evidence type="ECO:0000256" key="3">
    <source>
        <dbReference type="ARBA" id="ARBA00022502"/>
    </source>
</evidence>
<dbReference type="Pfam" id="PF03901">
    <property type="entry name" value="Glyco_transf_22"/>
    <property type="match status" value="1"/>
</dbReference>
<name>A0A6A7C130_9PEZI</name>
<organism evidence="12 13">
    <name type="scientific">Piedraia hortae CBS 480.64</name>
    <dbReference type="NCBI Taxonomy" id="1314780"/>
    <lineage>
        <taxon>Eukaryota</taxon>
        <taxon>Fungi</taxon>
        <taxon>Dikarya</taxon>
        <taxon>Ascomycota</taxon>
        <taxon>Pezizomycotina</taxon>
        <taxon>Dothideomycetes</taxon>
        <taxon>Dothideomycetidae</taxon>
        <taxon>Capnodiales</taxon>
        <taxon>Piedraiaceae</taxon>
        <taxon>Piedraia</taxon>
    </lineage>
</organism>
<dbReference type="EMBL" id="MU005977">
    <property type="protein sequence ID" value="KAF2860937.1"/>
    <property type="molecule type" value="Genomic_DNA"/>
</dbReference>
<dbReference type="OrthoDB" id="10066429at2759"/>
<comment type="pathway">
    <text evidence="2">Glycolipid biosynthesis; glycosylphosphatidylinositol-anchor biosynthesis.</text>
</comment>
<evidence type="ECO:0000256" key="1">
    <source>
        <dbReference type="ARBA" id="ARBA00004477"/>
    </source>
</evidence>
<gene>
    <name evidence="12" type="ORF">K470DRAFT_216274</name>
</gene>
<keyword evidence="6 11" id="KW-0812">Transmembrane</keyword>
<dbReference type="GO" id="GO:0005789">
    <property type="term" value="C:endoplasmic reticulum membrane"/>
    <property type="evidence" value="ECO:0007669"/>
    <property type="project" value="UniProtKB-SubCell"/>
</dbReference>
<protein>
    <recommendedName>
        <fullName evidence="11">Mannosyltransferase</fullName>
        <ecNumber evidence="11">2.4.1.-</ecNumber>
    </recommendedName>
</protein>
<evidence type="ECO:0000256" key="8">
    <source>
        <dbReference type="ARBA" id="ARBA00022989"/>
    </source>
</evidence>
<evidence type="ECO:0000256" key="2">
    <source>
        <dbReference type="ARBA" id="ARBA00004687"/>
    </source>
</evidence>
<proteinExistence type="inferred from homology"/>
<evidence type="ECO:0000256" key="4">
    <source>
        <dbReference type="ARBA" id="ARBA00022676"/>
    </source>
</evidence>
<keyword evidence="9 11" id="KW-0472">Membrane</keyword>
<evidence type="ECO:0000256" key="6">
    <source>
        <dbReference type="ARBA" id="ARBA00022692"/>
    </source>
</evidence>
<keyword evidence="13" id="KW-1185">Reference proteome</keyword>
<evidence type="ECO:0000256" key="9">
    <source>
        <dbReference type="ARBA" id="ARBA00023136"/>
    </source>
</evidence>
<keyword evidence="4 11" id="KW-0328">Glycosyltransferase</keyword>
<dbReference type="GO" id="GO:0006506">
    <property type="term" value="P:GPI anchor biosynthetic process"/>
    <property type="evidence" value="ECO:0007669"/>
    <property type="project" value="UniProtKB-KW"/>
</dbReference>
<feature type="transmembrane region" description="Helical" evidence="11">
    <location>
        <begin position="174"/>
        <end position="198"/>
    </location>
</feature>
<dbReference type="PANTHER" id="PTHR22760:SF3">
    <property type="entry name" value="GPI MANNOSYLTRANSFERASE 4"/>
    <property type="match status" value="1"/>
</dbReference>
<keyword evidence="8 11" id="KW-1133">Transmembrane helix</keyword>
<keyword evidence="5 12" id="KW-0808">Transferase</keyword>
<evidence type="ECO:0000313" key="13">
    <source>
        <dbReference type="Proteomes" id="UP000799421"/>
    </source>
</evidence>
<accession>A0A6A7C130</accession>
<feature type="transmembrane region" description="Helical" evidence="11">
    <location>
        <begin position="343"/>
        <end position="362"/>
    </location>
</feature>
<feature type="transmembrane region" description="Helical" evidence="11">
    <location>
        <begin position="91"/>
        <end position="110"/>
    </location>
</feature>
<evidence type="ECO:0000256" key="5">
    <source>
        <dbReference type="ARBA" id="ARBA00022679"/>
    </source>
</evidence>
<dbReference type="Proteomes" id="UP000799421">
    <property type="component" value="Unassembled WGS sequence"/>
</dbReference>
<evidence type="ECO:0000256" key="7">
    <source>
        <dbReference type="ARBA" id="ARBA00022824"/>
    </source>
</evidence>
<dbReference type="GO" id="GO:0000026">
    <property type="term" value="F:alpha-1,2-mannosyltransferase activity"/>
    <property type="evidence" value="ECO:0007669"/>
    <property type="project" value="TreeGrafter"/>
</dbReference>
<feature type="transmembrane region" description="Helical" evidence="11">
    <location>
        <begin position="210"/>
        <end position="234"/>
    </location>
</feature>
<keyword evidence="3" id="KW-0337">GPI-anchor biosynthesis</keyword>
<comment type="subcellular location">
    <subcellularLocation>
        <location evidence="1 11">Endoplasmic reticulum membrane</location>
        <topology evidence="1 11">Multi-pass membrane protein</topology>
    </subcellularLocation>
</comment>
<dbReference type="EC" id="2.4.1.-" evidence="11"/>
<feature type="transmembrane region" description="Helical" evidence="11">
    <location>
        <begin position="6"/>
        <end position="25"/>
    </location>
</feature>
<feature type="transmembrane region" description="Helical" evidence="11">
    <location>
        <begin position="145"/>
        <end position="162"/>
    </location>
</feature>
<keyword evidence="7 11" id="KW-0256">Endoplasmic reticulum</keyword>
<comment type="similarity">
    <text evidence="10">Belongs to the glycosyltransferase 22 family. PIGZ subfamily.</text>
</comment>
<dbReference type="PANTHER" id="PTHR22760">
    <property type="entry name" value="GLYCOSYLTRANSFERASE"/>
    <property type="match status" value="1"/>
</dbReference>
<reference evidence="12" key="1">
    <citation type="journal article" date="2020" name="Stud. Mycol.">
        <title>101 Dothideomycetes genomes: a test case for predicting lifestyles and emergence of pathogens.</title>
        <authorList>
            <person name="Haridas S."/>
            <person name="Albert R."/>
            <person name="Binder M."/>
            <person name="Bloem J."/>
            <person name="Labutti K."/>
            <person name="Salamov A."/>
            <person name="Andreopoulos B."/>
            <person name="Baker S."/>
            <person name="Barry K."/>
            <person name="Bills G."/>
            <person name="Bluhm B."/>
            <person name="Cannon C."/>
            <person name="Castanera R."/>
            <person name="Culley D."/>
            <person name="Daum C."/>
            <person name="Ezra D."/>
            <person name="Gonzalez J."/>
            <person name="Henrissat B."/>
            <person name="Kuo A."/>
            <person name="Liang C."/>
            <person name="Lipzen A."/>
            <person name="Lutzoni F."/>
            <person name="Magnuson J."/>
            <person name="Mondo S."/>
            <person name="Nolan M."/>
            <person name="Ohm R."/>
            <person name="Pangilinan J."/>
            <person name="Park H.-J."/>
            <person name="Ramirez L."/>
            <person name="Alfaro M."/>
            <person name="Sun H."/>
            <person name="Tritt A."/>
            <person name="Yoshinaga Y."/>
            <person name="Zwiers L.-H."/>
            <person name="Turgeon B."/>
            <person name="Goodwin S."/>
            <person name="Spatafora J."/>
            <person name="Crous P."/>
            <person name="Grigoriev I."/>
        </authorList>
    </citation>
    <scope>NUCLEOTIDE SEQUENCE</scope>
    <source>
        <strain evidence="12">CBS 480.64</strain>
    </source>
</reference>
<dbReference type="InterPro" id="IPR005599">
    <property type="entry name" value="GPI_mannosylTrfase"/>
</dbReference>
<dbReference type="AlphaFoldDB" id="A0A6A7C130"/>
<evidence type="ECO:0000256" key="11">
    <source>
        <dbReference type="RuleBase" id="RU363075"/>
    </source>
</evidence>
<evidence type="ECO:0000256" key="10">
    <source>
        <dbReference type="ARBA" id="ARBA00038466"/>
    </source>
</evidence>
<feature type="transmembrane region" description="Helical" evidence="11">
    <location>
        <begin position="61"/>
        <end position="79"/>
    </location>
</feature>
<evidence type="ECO:0000313" key="12">
    <source>
        <dbReference type="EMBL" id="KAF2860937.1"/>
    </source>
</evidence>